<feature type="compositionally biased region" description="Basic residues" evidence="1">
    <location>
        <begin position="1"/>
        <end position="13"/>
    </location>
</feature>
<evidence type="ECO:0000256" key="1">
    <source>
        <dbReference type="SAM" id="MobiDB-lite"/>
    </source>
</evidence>
<dbReference type="GeneID" id="6008706"/>
<gene>
    <name evidence="2" type="ORF">CC1G_02484</name>
</gene>
<feature type="region of interest" description="Disordered" evidence="1">
    <location>
        <begin position="227"/>
        <end position="251"/>
    </location>
</feature>
<evidence type="ECO:0000313" key="3">
    <source>
        <dbReference type="Proteomes" id="UP000001861"/>
    </source>
</evidence>
<protein>
    <submittedName>
        <fullName evidence="2">Uncharacterized protein</fullName>
    </submittedName>
</protein>
<dbReference type="InParanoid" id="A8NBM4"/>
<dbReference type="Proteomes" id="UP000001861">
    <property type="component" value="Unassembled WGS sequence"/>
</dbReference>
<dbReference type="KEGG" id="cci:CC1G_02484"/>
<feature type="compositionally biased region" description="Polar residues" evidence="1">
    <location>
        <begin position="113"/>
        <end position="122"/>
    </location>
</feature>
<feature type="region of interest" description="Disordered" evidence="1">
    <location>
        <begin position="107"/>
        <end position="127"/>
    </location>
</feature>
<feature type="compositionally biased region" description="Polar residues" evidence="1">
    <location>
        <begin position="169"/>
        <end position="183"/>
    </location>
</feature>
<sequence length="323" mass="34418">MTKSKGKKNRATRSRKEGKSGGDKAIGETQSTGVLPPRVLLGNVLTTHGHAHAETTTRTMAETPADPSQIFDKAVLAREYDIGGGVAISDTIARPSENVDTVVLGGEYEVGSTPPNLTQTGDTPAERSANVDTAALGEEYEVGSTPPKLTQTGDTALLAAEYAIGSSPHRGNSADTTRASPANASEYDTANLAADYDVGTASAALSGEKPDALDHDTEHLGMEYFIDPDSATIPKPSRGQKDIEEQDTDDFVEPSVASSDAEMDGGAHSDVTLVSIRTRCRESLLDCYLQEKLAVQNLLDCRRRIMDHIALLTRELESMEVEQ</sequence>
<accession>A8NBM4</accession>
<reference evidence="2 3" key="1">
    <citation type="journal article" date="2010" name="Proc. Natl. Acad. Sci. U.S.A.">
        <title>Insights into evolution of multicellular fungi from the assembled chromosomes of the mushroom Coprinopsis cinerea (Coprinus cinereus).</title>
        <authorList>
            <person name="Stajich J.E."/>
            <person name="Wilke S.K."/>
            <person name="Ahren D."/>
            <person name="Au C.H."/>
            <person name="Birren B.W."/>
            <person name="Borodovsky M."/>
            <person name="Burns C."/>
            <person name="Canback B."/>
            <person name="Casselton L.A."/>
            <person name="Cheng C.K."/>
            <person name="Deng J."/>
            <person name="Dietrich F.S."/>
            <person name="Fargo D.C."/>
            <person name="Farman M.L."/>
            <person name="Gathman A.C."/>
            <person name="Goldberg J."/>
            <person name="Guigo R."/>
            <person name="Hoegger P.J."/>
            <person name="Hooker J.B."/>
            <person name="Huggins A."/>
            <person name="James T.Y."/>
            <person name="Kamada T."/>
            <person name="Kilaru S."/>
            <person name="Kodira C."/>
            <person name="Kues U."/>
            <person name="Kupfer D."/>
            <person name="Kwan H.S."/>
            <person name="Lomsadze A."/>
            <person name="Li W."/>
            <person name="Lilly W.W."/>
            <person name="Ma L.J."/>
            <person name="Mackey A.J."/>
            <person name="Manning G."/>
            <person name="Martin F."/>
            <person name="Muraguchi H."/>
            <person name="Natvig D.O."/>
            <person name="Palmerini H."/>
            <person name="Ramesh M.A."/>
            <person name="Rehmeyer C.J."/>
            <person name="Roe B.A."/>
            <person name="Shenoy N."/>
            <person name="Stanke M."/>
            <person name="Ter-Hovhannisyan V."/>
            <person name="Tunlid A."/>
            <person name="Velagapudi R."/>
            <person name="Vision T.J."/>
            <person name="Zeng Q."/>
            <person name="Zolan M.E."/>
            <person name="Pukkila P.J."/>
        </authorList>
    </citation>
    <scope>NUCLEOTIDE SEQUENCE [LARGE SCALE GENOMIC DNA]</scope>
    <source>
        <strain evidence="3">Okayama-7 / 130 / ATCC MYA-4618 / FGSC 9003</strain>
    </source>
</reference>
<comment type="caution">
    <text evidence="2">The sequence shown here is derived from an EMBL/GenBank/DDBJ whole genome shotgun (WGS) entry which is preliminary data.</text>
</comment>
<dbReference type="RefSeq" id="XP_001832222.2">
    <property type="nucleotide sequence ID" value="XM_001832170.2"/>
</dbReference>
<organism evidence="2 3">
    <name type="scientific">Coprinopsis cinerea (strain Okayama-7 / 130 / ATCC MYA-4618 / FGSC 9003)</name>
    <name type="common">Inky cap fungus</name>
    <name type="synonym">Hormographiella aspergillata</name>
    <dbReference type="NCBI Taxonomy" id="240176"/>
    <lineage>
        <taxon>Eukaryota</taxon>
        <taxon>Fungi</taxon>
        <taxon>Dikarya</taxon>
        <taxon>Basidiomycota</taxon>
        <taxon>Agaricomycotina</taxon>
        <taxon>Agaricomycetes</taxon>
        <taxon>Agaricomycetidae</taxon>
        <taxon>Agaricales</taxon>
        <taxon>Agaricineae</taxon>
        <taxon>Psathyrellaceae</taxon>
        <taxon>Coprinopsis</taxon>
    </lineage>
</organism>
<evidence type="ECO:0000313" key="2">
    <source>
        <dbReference type="EMBL" id="EAU89595.2"/>
    </source>
</evidence>
<name>A8NBM4_COPC7</name>
<feature type="region of interest" description="Disordered" evidence="1">
    <location>
        <begin position="164"/>
        <end position="183"/>
    </location>
</feature>
<proteinExistence type="predicted"/>
<dbReference type="VEuPathDB" id="FungiDB:CC1G_02484"/>
<feature type="compositionally biased region" description="Basic and acidic residues" evidence="1">
    <location>
        <begin position="14"/>
        <end position="26"/>
    </location>
</feature>
<dbReference type="EMBL" id="AACS02000009">
    <property type="protein sequence ID" value="EAU89595.2"/>
    <property type="molecule type" value="Genomic_DNA"/>
</dbReference>
<keyword evidence="3" id="KW-1185">Reference proteome</keyword>
<feature type="region of interest" description="Disordered" evidence="1">
    <location>
        <begin position="1"/>
        <end position="34"/>
    </location>
</feature>
<dbReference type="HOGENOM" id="CLU_074613_0_0_1"/>
<dbReference type="AlphaFoldDB" id="A8NBM4"/>